<feature type="domain" description="SsuA/THI5-like" evidence="4">
    <location>
        <begin position="1"/>
        <end position="127"/>
    </location>
</feature>
<comment type="caution">
    <text evidence="5">The sequence shown here is derived from an EMBL/GenBank/DDBJ whole genome shotgun (WGS) entry which is preliminary data.</text>
</comment>
<name>X0SRB1_9ZZZZ</name>
<dbReference type="PANTHER" id="PTHR30024">
    <property type="entry name" value="ALIPHATIC SULFONATES-BINDING PROTEIN-RELATED"/>
    <property type="match status" value="1"/>
</dbReference>
<evidence type="ECO:0000256" key="2">
    <source>
        <dbReference type="ARBA" id="ARBA00010742"/>
    </source>
</evidence>
<evidence type="ECO:0000313" key="5">
    <source>
        <dbReference type="EMBL" id="GAF78427.1"/>
    </source>
</evidence>
<dbReference type="Pfam" id="PF09084">
    <property type="entry name" value="NMT1"/>
    <property type="match status" value="1"/>
</dbReference>
<dbReference type="EMBL" id="BARS01009705">
    <property type="protein sequence ID" value="GAF78427.1"/>
    <property type="molecule type" value="Genomic_DNA"/>
</dbReference>
<sequence length="212" mass="23549">NSFQDLKGKTIAYQKGLPPQFFLLYLLKKNGLSLKDIKSIDMEASAAAGAFIAQKVDAAMTWEPWLSQAGESEHGKILVTSKEAPGLIIDILVVRPDVLANRNKDVRKMLRAWFKALNFLKSNPDEAALIMGTRLGLTTEEVKAMLLGLRFASYEDNMEYFGVNKGENRFDKAFKEAIAVWVEEGSVSKTALEKEFKPSSPTVLKGLMSQSE</sequence>
<gene>
    <name evidence="5" type="ORF">S01H1_18188</name>
</gene>
<dbReference type="SUPFAM" id="SSF53850">
    <property type="entry name" value="Periplasmic binding protein-like II"/>
    <property type="match status" value="1"/>
</dbReference>
<reference evidence="5" key="1">
    <citation type="journal article" date="2014" name="Front. Microbiol.">
        <title>High frequency of phylogenetically diverse reductive dehalogenase-homologous genes in deep subseafloor sedimentary metagenomes.</title>
        <authorList>
            <person name="Kawai M."/>
            <person name="Futagami T."/>
            <person name="Toyoda A."/>
            <person name="Takaki Y."/>
            <person name="Nishi S."/>
            <person name="Hori S."/>
            <person name="Arai W."/>
            <person name="Tsubouchi T."/>
            <person name="Morono Y."/>
            <person name="Uchiyama I."/>
            <person name="Ito T."/>
            <person name="Fujiyama A."/>
            <person name="Inagaki F."/>
            <person name="Takami H."/>
        </authorList>
    </citation>
    <scope>NUCLEOTIDE SEQUENCE</scope>
    <source>
        <strain evidence="5">Expedition CK06-06</strain>
    </source>
</reference>
<evidence type="ECO:0000256" key="1">
    <source>
        <dbReference type="ARBA" id="ARBA00004418"/>
    </source>
</evidence>
<dbReference type="AlphaFoldDB" id="X0SRB1"/>
<keyword evidence="3" id="KW-0732">Signal</keyword>
<proteinExistence type="inferred from homology"/>
<feature type="non-terminal residue" evidence="5">
    <location>
        <position position="1"/>
    </location>
</feature>
<comment type="subcellular location">
    <subcellularLocation>
        <location evidence="1">Periplasm</location>
    </subcellularLocation>
</comment>
<protein>
    <recommendedName>
        <fullName evidence="4">SsuA/THI5-like domain-containing protein</fullName>
    </recommendedName>
</protein>
<dbReference type="GO" id="GO:0042597">
    <property type="term" value="C:periplasmic space"/>
    <property type="evidence" value="ECO:0007669"/>
    <property type="project" value="UniProtKB-SubCell"/>
</dbReference>
<comment type="similarity">
    <text evidence="2">Belongs to the bacterial solute-binding protein SsuA/TauA family.</text>
</comment>
<organism evidence="5">
    <name type="scientific">marine sediment metagenome</name>
    <dbReference type="NCBI Taxonomy" id="412755"/>
    <lineage>
        <taxon>unclassified sequences</taxon>
        <taxon>metagenomes</taxon>
        <taxon>ecological metagenomes</taxon>
    </lineage>
</organism>
<dbReference type="Gene3D" id="3.40.190.10">
    <property type="entry name" value="Periplasmic binding protein-like II"/>
    <property type="match status" value="1"/>
</dbReference>
<dbReference type="PANTHER" id="PTHR30024:SF47">
    <property type="entry name" value="TAURINE-BINDING PERIPLASMIC PROTEIN"/>
    <property type="match status" value="1"/>
</dbReference>
<evidence type="ECO:0000259" key="4">
    <source>
        <dbReference type="Pfam" id="PF09084"/>
    </source>
</evidence>
<evidence type="ECO:0000256" key="3">
    <source>
        <dbReference type="ARBA" id="ARBA00022729"/>
    </source>
</evidence>
<accession>X0SRB1</accession>
<dbReference type="InterPro" id="IPR015168">
    <property type="entry name" value="SsuA/THI5"/>
</dbReference>